<name>A0A4S8LGK0_DENBC</name>
<keyword evidence="3" id="KW-1185">Reference proteome</keyword>
<gene>
    <name evidence="2" type="ORF">K435DRAFT_867046</name>
</gene>
<organism evidence="2 3">
    <name type="scientific">Dendrothele bispora (strain CBS 962.96)</name>
    <dbReference type="NCBI Taxonomy" id="1314807"/>
    <lineage>
        <taxon>Eukaryota</taxon>
        <taxon>Fungi</taxon>
        <taxon>Dikarya</taxon>
        <taxon>Basidiomycota</taxon>
        <taxon>Agaricomycotina</taxon>
        <taxon>Agaricomycetes</taxon>
        <taxon>Agaricomycetidae</taxon>
        <taxon>Agaricales</taxon>
        <taxon>Agaricales incertae sedis</taxon>
        <taxon>Dendrothele</taxon>
    </lineage>
</organism>
<dbReference type="Proteomes" id="UP000297245">
    <property type="component" value="Unassembled WGS sequence"/>
</dbReference>
<evidence type="ECO:0000313" key="2">
    <source>
        <dbReference type="EMBL" id="THU87658.1"/>
    </source>
</evidence>
<sequence length="108" mass="11290">MPPSVAAEASATDVASTGAAAPATDAAAAAPAPDASEPAPAAAPIQPSQVIGFPFNFLLPTIYEKPVRAARSLVSALESRALKNKFDFDSHTDPEDRVKRALYERIWA</sequence>
<reference evidence="2 3" key="1">
    <citation type="journal article" date="2019" name="Nat. Ecol. Evol.">
        <title>Megaphylogeny resolves global patterns of mushroom evolution.</title>
        <authorList>
            <person name="Varga T."/>
            <person name="Krizsan K."/>
            <person name="Foldi C."/>
            <person name="Dima B."/>
            <person name="Sanchez-Garcia M."/>
            <person name="Sanchez-Ramirez S."/>
            <person name="Szollosi G.J."/>
            <person name="Szarkandi J.G."/>
            <person name="Papp V."/>
            <person name="Albert L."/>
            <person name="Andreopoulos W."/>
            <person name="Angelini C."/>
            <person name="Antonin V."/>
            <person name="Barry K.W."/>
            <person name="Bougher N.L."/>
            <person name="Buchanan P."/>
            <person name="Buyck B."/>
            <person name="Bense V."/>
            <person name="Catcheside P."/>
            <person name="Chovatia M."/>
            <person name="Cooper J."/>
            <person name="Damon W."/>
            <person name="Desjardin D."/>
            <person name="Finy P."/>
            <person name="Geml J."/>
            <person name="Haridas S."/>
            <person name="Hughes K."/>
            <person name="Justo A."/>
            <person name="Karasinski D."/>
            <person name="Kautmanova I."/>
            <person name="Kiss B."/>
            <person name="Kocsube S."/>
            <person name="Kotiranta H."/>
            <person name="LaButti K.M."/>
            <person name="Lechner B.E."/>
            <person name="Liimatainen K."/>
            <person name="Lipzen A."/>
            <person name="Lukacs Z."/>
            <person name="Mihaltcheva S."/>
            <person name="Morgado L.N."/>
            <person name="Niskanen T."/>
            <person name="Noordeloos M.E."/>
            <person name="Ohm R.A."/>
            <person name="Ortiz-Santana B."/>
            <person name="Ovrebo C."/>
            <person name="Racz N."/>
            <person name="Riley R."/>
            <person name="Savchenko A."/>
            <person name="Shiryaev A."/>
            <person name="Soop K."/>
            <person name="Spirin V."/>
            <person name="Szebenyi C."/>
            <person name="Tomsovsky M."/>
            <person name="Tulloss R.E."/>
            <person name="Uehling J."/>
            <person name="Grigoriev I.V."/>
            <person name="Vagvolgyi C."/>
            <person name="Papp T."/>
            <person name="Martin F.M."/>
            <person name="Miettinen O."/>
            <person name="Hibbett D.S."/>
            <person name="Nagy L.G."/>
        </authorList>
    </citation>
    <scope>NUCLEOTIDE SEQUENCE [LARGE SCALE GENOMIC DNA]</scope>
    <source>
        <strain evidence="2 3">CBS 962.96</strain>
    </source>
</reference>
<accession>A0A4S8LGK0</accession>
<dbReference type="EMBL" id="ML179440">
    <property type="protein sequence ID" value="THU87658.1"/>
    <property type="molecule type" value="Genomic_DNA"/>
</dbReference>
<proteinExistence type="predicted"/>
<dbReference type="AlphaFoldDB" id="A0A4S8LGK0"/>
<evidence type="ECO:0000313" key="3">
    <source>
        <dbReference type="Proteomes" id="UP000297245"/>
    </source>
</evidence>
<evidence type="ECO:0000256" key="1">
    <source>
        <dbReference type="SAM" id="MobiDB-lite"/>
    </source>
</evidence>
<protein>
    <submittedName>
        <fullName evidence="2">Uncharacterized protein</fullName>
    </submittedName>
</protein>
<feature type="compositionally biased region" description="Low complexity" evidence="1">
    <location>
        <begin position="9"/>
        <end position="43"/>
    </location>
</feature>
<feature type="region of interest" description="Disordered" evidence="1">
    <location>
        <begin position="1"/>
        <end position="43"/>
    </location>
</feature>